<feature type="chain" id="PRO_5037606739" evidence="2">
    <location>
        <begin position="23"/>
        <end position="201"/>
    </location>
</feature>
<organism evidence="3 4">
    <name type="scientific">Gemmobacter fulvus</name>
    <dbReference type="NCBI Taxonomy" id="2840474"/>
    <lineage>
        <taxon>Bacteria</taxon>
        <taxon>Pseudomonadati</taxon>
        <taxon>Pseudomonadota</taxon>
        <taxon>Alphaproteobacteria</taxon>
        <taxon>Rhodobacterales</taxon>
        <taxon>Paracoccaceae</taxon>
        <taxon>Gemmobacter</taxon>
    </lineage>
</organism>
<dbReference type="PANTHER" id="PTHR36920">
    <property type="match status" value="1"/>
</dbReference>
<evidence type="ECO:0000313" key="4">
    <source>
        <dbReference type="Proteomes" id="UP000679352"/>
    </source>
</evidence>
<protein>
    <submittedName>
        <fullName evidence="3">Outer membrane beta-barrel protein</fullName>
    </submittedName>
</protein>
<dbReference type="AlphaFoldDB" id="A0A975S1R7"/>
<comment type="similarity">
    <text evidence="1">Belongs to the OmpW/AlkL family.</text>
</comment>
<dbReference type="Pfam" id="PF03922">
    <property type="entry name" value="OmpW"/>
    <property type="match status" value="1"/>
</dbReference>
<evidence type="ECO:0000256" key="1">
    <source>
        <dbReference type="ARBA" id="ARBA00009330"/>
    </source>
</evidence>
<accession>A0A975S1R7</accession>
<keyword evidence="2" id="KW-0732">Signal</keyword>
<dbReference type="RefSeq" id="WP_215503098.1">
    <property type="nucleotide sequence ID" value="NZ_CP076361.1"/>
</dbReference>
<dbReference type="Proteomes" id="UP000679352">
    <property type="component" value="Chromosome"/>
</dbReference>
<keyword evidence="4" id="KW-1185">Reference proteome</keyword>
<dbReference type="GO" id="GO:0055085">
    <property type="term" value="P:transmembrane transport"/>
    <property type="evidence" value="ECO:0007669"/>
    <property type="project" value="TreeGrafter"/>
</dbReference>
<name>A0A975S1R7_9RHOB</name>
<feature type="signal peptide" evidence="2">
    <location>
        <begin position="1"/>
        <end position="22"/>
    </location>
</feature>
<sequence>MKTPILAATVLAALALAAPACAQSAGDMTLGFGLGYVKPNGTPGTLGGTMVTDIGTSTRPTITFEYFLRDNIGLEVLGALPFKHAVSVVGTGKIGETKHLPPTVSINYHIPTGGAVTPFVGLGVNYTAFFEEHSSAGDLKLKNSWGLAAHLGVDYALSEKAALRMDLRYIDIDSDVYLNGTKVGKVEIDPVVAGVSYIMKF</sequence>
<dbReference type="EMBL" id="CP076361">
    <property type="protein sequence ID" value="QWK90907.1"/>
    <property type="molecule type" value="Genomic_DNA"/>
</dbReference>
<dbReference type="InterPro" id="IPR005618">
    <property type="entry name" value="OMPW"/>
</dbReference>
<evidence type="ECO:0000313" key="3">
    <source>
        <dbReference type="EMBL" id="QWK90907.1"/>
    </source>
</evidence>
<reference evidence="3" key="1">
    <citation type="submission" date="2021-06" db="EMBL/GenBank/DDBJ databases">
        <title>Direct submission.</title>
        <authorList>
            <person name="Lee C.-S."/>
            <person name="Jin L."/>
        </authorList>
    </citation>
    <scope>NUCLEOTIDE SEQUENCE</scope>
    <source>
        <strain evidence="3">Con5</strain>
    </source>
</reference>
<dbReference type="KEGG" id="gfu:KM031_03075"/>
<dbReference type="Gene3D" id="2.40.160.20">
    <property type="match status" value="1"/>
</dbReference>
<proteinExistence type="inferred from homology"/>
<dbReference type="InterPro" id="IPR011250">
    <property type="entry name" value="OMP/PagP_B-barrel"/>
</dbReference>
<dbReference type="SUPFAM" id="SSF56925">
    <property type="entry name" value="OMPA-like"/>
    <property type="match status" value="1"/>
</dbReference>
<dbReference type="GO" id="GO:0019867">
    <property type="term" value="C:outer membrane"/>
    <property type="evidence" value="ECO:0007669"/>
    <property type="project" value="InterPro"/>
</dbReference>
<dbReference type="PANTHER" id="PTHR36920:SF1">
    <property type="entry name" value="OUTER MEMBRANE PROTEIN W"/>
    <property type="match status" value="1"/>
</dbReference>
<evidence type="ECO:0000256" key="2">
    <source>
        <dbReference type="SAM" id="SignalP"/>
    </source>
</evidence>
<gene>
    <name evidence="3" type="ORF">KM031_03075</name>
</gene>